<gene>
    <name evidence="1" type="ORF">RND61_12155</name>
</gene>
<protein>
    <submittedName>
        <fullName evidence="1">Uncharacterized protein</fullName>
    </submittedName>
</protein>
<dbReference type="EMBL" id="JAWCTQ010000012">
    <property type="protein sequence ID" value="MDT9682818.1"/>
    <property type="molecule type" value="Genomic_DNA"/>
</dbReference>
<reference evidence="1 2" key="1">
    <citation type="submission" date="2023-09" db="EMBL/GenBank/DDBJ databases">
        <title>Streptomyces sp. nov.: A antagonism against Alternaria gaisen Producing Streptochlin, Isolated from Tamarix root soil.</title>
        <authorList>
            <person name="Chen Y."/>
        </authorList>
    </citation>
    <scope>NUCLEOTIDE SEQUENCE [LARGE SCALE GENOMIC DNA]</scope>
    <source>
        <strain evidence="1 2">TRM76323</strain>
    </source>
</reference>
<keyword evidence="2" id="KW-1185">Reference proteome</keyword>
<evidence type="ECO:0000313" key="2">
    <source>
        <dbReference type="Proteomes" id="UP001250181"/>
    </source>
</evidence>
<proteinExistence type="predicted"/>
<comment type="caution">
    <text evidence="1">The sequence shown here is derived from an EMBL/GenBank/DDBJ whole genome shotgun (WGS) entry which is preliminary data.</text>
</comment>
<dbReference type="RefSeq" id="WP_315877898.1">
    <property type="nucleotide sequence ID" value="NZ_JAWCTQ010000012.1"/>
</dbReference>
<organism evidence="1 2">
    <name type="scientific">Streptomyces tamarix</name>
    <dbReference type="NCBI Taxonomy" id="3078565"/>
    <lineage>
        <taxon>Bacteria</taxon>
        <taxon>Bacillati</taxon>
        <taxon>Actinomycetota</taxon>
        <taxon>Actinomycetes</taxon>
        <taxon>Kitasatosporales</taxon>
        <taxon>Streptomycetaceae</taxon>
        <taxon>Streptomyces</taxon>
    </lineage>
</organism>
<dbReference type="Proteomes" id="UP001250181">
    <property type="component" value="Unassembled WGS sequence"/>
</dbReference>
<sequence length="88" mass="9445">MDERRDQPAARCAAADAKDRTPCEGPLVAATIIAADGSEITGCVRHSARRLASMDGTRLHPMAALLPWAVDIYCRAAELPPFAWQVGL</sequence>
<name>A0ABU3QJ60_9ACTN</name>
<evidence type="ECO:0000313" key="1">
    <source>
        <dbReference type="EMBL" id="MDT9682818.1"/>
    </source>
</evidence>
<accession>A0ABU3QJ60</accession>